<dbReference type="RefSeq" id="WP_154226118.1">
    <property type="nucleotide sequence ID" value="NZ_CP045309.1"/>
</dbReference>
<reference evidence="1 4" key="2">
    <citation type="submission" date="2020-02" db="EMBL/GenBank/DDBJ databases">
        <title>WGS of Micromonospora spp. isolated from hot spring.</title>
        <authorList>
            <person name="Thawai C."/>
        </authorList>
    </citation>
    <scope>NUCLEOTIDE SEQUENCE [LARGE SCALE GENOMIC DNA]</scope>
    <source>
        <strain evidence="1 4">TMS7</strain>
    </source>
</reference>
<dbReference type="EMBL" id="CP045309">
    <property type="protein sequence ID" value="QGL46764.1"/>
    <property type="molecule type" value="Genomic_DNA"/>
</dbReference>
<keyword evidence="3" id="KW-1185">Reference proteome</keyword>
<organism evidence="1 4">
    <name type="scientific">Micromonospora terminaliae</name>
    <dbReference type="NCBI Taxonomy" id="1914461"/>
    <lineage>
        <taxon>Bacteria</taxon>
        <taxon>Bacillati</taxon>
        <taxon>Actinomycetota</taxon>
        <taxon>Actinomycetes</taxon>
        <taxon>Micromonosporales</taxon>
        <taxon>Micromonosporaceae</taxon>
        <taxon>Micromonospora</taxon>
    </lineage>
</organism>
<name>A0AAJ3DL76_9ACTN</name>
<protein>
    <submittedName>
        <fullName evidence="1">Uncharacterized protein</fullName>
    </submittedName>
</protein>
<accession>A0AAJ3DL76</accession>
<reference evidence="2 3" key="1">
    <citation type="submission" date="2019-10" db="EMBL/GenBank/DDBJ databases">
        <title>Genome Sequence of Micromonospora terminaliae DSM 101760.</title>
        <authorList>
            <person name="Guo L."/>
        </authorList>
    </citation>
    <scope>NUCLEOTIDE SEQUENCE [LARGE SCALE GENOMIC DNA]</scope>
    <source>
        <strain evidence="2 3">DSM 101760</strain>
    </source>
</reference>
<dbReference type="Proteomes" id="UP000402241">
    <property type="component" value="Chromosome"/>
</dbReference>
<proteinExistence type="predicted"/>
<evidence type="ECO:0000313" key="4">
    <source>
        <dbReference type="Proteomes" id="UP000477779"/>
    </source>
</evidence>
<evidence type="ECO:0000313" key="2">
    <source>
        <dbReference type="EMBL" id="QGL46764.1"/>
    </source>
</evidence>
<sequence length="79" mass="8291">MSDQGAGGQVPDEATVVSLLLAFLRGDMEGAQVIMADTSLPLLLAAALGWFNALGIKEFGADAWADQLQRFLADAARRG</sequence>
<dbReference type="AlphaFoldDB" id="A0AAJ3DL76"/>
<dbReference type="Proteomes" id="UP000477779">
    <property type="component" value="Unassembled WGS sequence"/>
</dbReference>
<dbReference type="EMBL" id="JAAHBZ010000009">
    <property type="protein sequence ID" value="NES30063.1"/>
    <property type="molecule type" value="Genomic_DNA"/>
</dbReference>
<evidence type="ECO:0000313" key="1">
    <source>
        <dbReference type="EMBL" id="NES30063.1"/>
    </source>
</evidence>
<evidence type="ECO:0000313" key="3">
    <source>
        <dbReference type="Proteomes" id="UP000402241"/>
    </source>
</evidence>
<gene>
    <name evidence="1" type="ORF">G3561_21240</name>
    <name evidence="2" type="ORF">GCE86_06695</name>
</gene>